<evidence type="ECO:0000259" key="2">
    <source>
        <dbReference type="Pfam" id="PF24766"/>
    </source>
</evidence>
<dbReference type="AlphaFoldDB" id="A0A843U0R9"/>
<organism evidence="3 4">
    <name type="scientific">Colocasia esculenta</name>
    <name type="common">Wild taro</name>
    <name type="synonym">Arum esculentum</name>
    <dbReference type="NCBI Taxonomy" id="4460"/>
    <lineage>
        <taxon>Eukaryota</taxon>
        <taxon>Viridiplantae</taxon>
        <taxon>Streptophyta</taxon>
        <taxon>Embryophyta</taxon>
        <taxon>Tracheophyta</taxon>
        <taxon>Spermatophyta</taxon>
        <taxon>Magnoliopsida</taxon>
        <taxon>Liliopsida</taxon>
        <taxon>Araceae</taxon>
        <taxon>Aroideae</taxon>
        <taxon>Colocasieae</taxon>
        <taxon>Colocasia</taxon>
    </lineage>
</organism>
<feature type="region of interest" description="Disordered" evidence="1">
    <location>
        <begin position="1"/>
        <end position="88"/>
    </location>
</feature>
<sequence>MAPIDIEDDGEEDEDRYEDGEGDDSESEVSSSGDGSESELDGDDLDEDYAVEEEEEEEEERRVSRGKRKGRDSTSSGDEGDQEDLGEEGLHHKVVNLLQSILKDGDGEKLYPKSSFLINCTGDVCTGDVILFKQKVYDKYDKITRGGNIIGRRTIAGKVVKESYGAAKAQHTFTVEILWSKGVKPLPALYPLLVKGRNLYRLKTFRQHWNNEIERSKVLAEKHRRGAAARHARAIGKAKSVVENTIKIHTIEENQQQRGGERMRNKRILWRRTRSTHTMVSTLPSQELLNQLQTDLIFEAMQNFCHVYITTNIRLLFPIEVEYHCDWLLCDPMCILDSTKRRTKARLQGKNPRVSSFSPLSCLHLSLSATVYSSGGGHVNGLLRELAMLAGNPALGSLRPVSDRPTAGSRRSVPDDVPQ</sequence>
<dbReference type="Pfam" id="PF24766">
    <property type="entry name" value="DUF7699"/>
    <property type="match status" value="1"/>
</dbReference>
<dbReference type="PANTHER" id="PTHR35323">
    <property type="entry name" value="SAP DOMAIN-CONTAINING PROTEIN"/>
    <property type="match status" value="1"/>
</dbReference>
<reference evidence="3" key="1">
    <citation type="submission" date="2017-07" db="EMBL/GenBank/DDBJ databases">
        <title>Taro Niue Genome Assembly and Annotation.</title>
        <authorList>
            <person name="Atibalentja N."/>
            <person name="Keating K."/>
            <person name="Fields C.J."/>
        </authorList>
    </citation>
    <scope>NUCLEOTIDE SEQUENCE</scope>
    <source>
        <strain evidence="3">Niue_2</strain>
        <tissue evidence="3">Leaf</tissue>
    </source>
</reference>
<feature type="compositionally biased region" description="Acidic residues" evidence="1">
    <location>
        <begin position="1"/>
        <end position="27"/>
    </location>
</feature>
<dbReference type="InterPro" id="IPR056116">
    <property type="entry name" value="DUF7699"/>
</dbReference>
<comment type="caution">
    <text evidence="3">The sequence shown here is derived from an EMBL/GenBank/DDBJ whole genome shotgun (WGS) entry which is preliminary data.</text>
</comment>
<feature type="region of interest" description="Disordered" evidence="1">
    <location>
        <begin position="397"/>
        <end position="419"/>
    </location>
</feature>
<feature type="compositionally biased region" description="Acidic residues" evidence="1">
    <location>
        <begin position="36"/>
        <end position="59"/>
    </location>
</feature>
<dbReference type="Proteomes" id="UP000652761">
    <property type="component" value="Unassembled WGS sequence"/>
</dbReference>
<evidence type="ECO:0000313" key="3">
    <source>
        <dbReference type="EMBL" id="MQL74079.1"/>
    </source>
</evidence>
<dbReference type="OrthoDB" id="690722at2759"/>
<dbReference type="PANTHER" id="PTHR35323:SF2">
    <property type="entry name" value="SAP DOMAIN-CONTAINING PROTEIN"/>
    <property type="match status" value="1"/>
</dbReference>
<accession>A0A843U0R9</accession>
<name>A0A843U0R9_COLES</name>
<feature type="compositionally biased region" description="Acidic residues" evidence="1">
    <location>
        <begin position="78"/>
        <end position="87"/>
    </location>
</feature>
<gene>
    <name evidence="3" type="ORF">Taro_006427</name>
</gene>
<evidence type="ECO:0000313" key="4">
    <source>
        <dbReference type="Proteomes" id="UP000652761"/>
    </source>
</evidence>
<protein>
    <recommendedName>
        <fullName evidence="2">DUF7699 domain-containing protein</fullName>
    </recommendedName>
</protein>
<evidence type="ECO:0000256" key="1">
    <source>
        <dbReference type="SAM" id="MobiDB-lite"/>
    </source>
</evidence>
<proteinExistence type="predicted"/>
<feature type="domain" description="DUF7699" evidence="2">
    <location>
        <begin position="125"/>
        <end position="209"/>
    </location>
</feature>
<dbReference type="EMBL" id="NMUH01000191">
    <property type="protein sequence ID" value="MQL74079.1"/>
    <property type="molecule type" value="Genomic_DNA"/>
</dbReference>
<keyword evidence="4" id="KW-1185">Reference proteome</keyword>